<keyword evidence="2" id="KW-0472">Membrane</keyword>
<reference evidence="6" key="1">
    <citation type="submission" date="2025-08" db="UniProtKB">
        <authorList>
            <consortium name="RefSeq"/>
        </authorList>
    </citation>
    <scope>IDENTIFICATION</scope>
</reference>
<keyword evidence="2" id="KW-1133">Transmembrane helix</keyword>
<proteinExistence type="predicted"/>
<organism evidence="5 6">
    <name type="scientific">Betta splendens</name>
    <name type="common">Siamese fighting fish</name>
    <dbReference type="NCBI Taxonomy" id="158456"/>
    <lineage>
        <taxon>Eukaryota</taxon>
        <taxon>Metazoa</taxon>
        <taxon>Chordata</taxon>
        <taxon>Craniata</taxon>
        <taxon>Vertebrata</taxon>
        <taxon>Euteleostomi</taxon>
        <taxon>Actinopterygii</taxon>
        <taxon>Neopterygii</taxon>
        <taxon>Teleostei</taxon>
        <taxon>Neoteleostei</taxon>
        <taxon>Acanthomorphata</taxon>
        <taxon>Anabantaria</taxon>
        <taxon>Anabantiformes</taxon>
        <taxon>Anabantoidei</taxon>
        <taxon>Osphronemidae</taxon>
        <taxon>Betta</taxon>
    </lineage>
</organism>
<keyword evidence="5" id="KW-1185">Reference proteome</keyword>
<dbReference type="KEGG" id="bspl:129604181"/>
<evidence type="ECO:0000256" key="2">
    <source>
        <dbReference type="SAM" id="Phobius"/>
    </source>
</evidence>
<dbReference type="GeneID" id="129604181"/>
<feature type="region of interest" description="Disordered" evidence="1">
    <location>
        <begin position="262"/>
        <end position="298"/>
    </location>
</feature>
<gene>
    <name evidence="6" type="primary">LOC129604181</name>
</gene>
<dbReference type="InterPro" id="IPR013106">
    <property type="entry name" value="Ig_V-set"/>
</dbReference>
<dbReference type="InterPro" id="IPR013783">
    <property type="entry name" value="Ig-like_fold"/>
</dbReference>
<dbReference type="Pfam" id="PF07686">
    <property type="entry name" value="V-set"/>
    <property type="match status" value="1"/>
</dbReference>
<evidence type="ECO:0000256" key="3">
    <source>
        <dbReference type="SAM" id="SignalP"/>
    </source>
</evidence>
<dbReference type="Gene3D" id="2.60.40.10">
    <property type="entry name" value="Immunoglobulins"/>
    <property type="match status" value="1"/>
</dbReference>
<keyword evidence="2" id="KW-0812">Transmembrane</keyword>
<evidence type="ECO:0000256" key="1">
    <source>
        <dbReference type="SAM" id="MobiDB-lite"/>
    </source>
</evidence>
<evidence type="ECO:0000313" key="6">
    <source>
        <dbReference type="RefSeq" id="XP_055365241.1"/>
    </source>
</evidence>
<dbReference type="RefSeq" id="XP_055365241.1">
    <property type="nucleotide sequence ID" value="XM_055509266.1"/>
</dbReference>
<feature type="transmembrane region" description="Helical" evidence="2">
    <location>
        <begin position="306"/>
        <end position="325"/>
    </location>
</feature>
<dbReference type="OrthoDB" id="8959642at2759"/>
<evidence type="ECO:0000313" key="5">
    <source>
        <dbReference type="Proteomes" id="UP000515150"/>
    </source>
</evidence>
<feature type="signal peptide" evidence="3">
    <location>
        <begin position="1"/>
        <end position="20"/>
    </location>
</feature>
<feature type="domain" description="Immunoglobulin V-set" evidence="4">
    <location>
        <begin position="174"/>
        <end position="241"/>
    </location>
</feature>
<evidence type="ECO:0000259" key="4">
    <source>
        <dbReference type="SMART" id="SM00406"/>
    </source>
</evidence>
<feature type="compositionally biased region" description="Low complexity" evidence="1">
    <location>
        <begin position="277"/>
        <end position="296"/>
    </location>
</feature>
<keyword evidence="3" id="KW-0732">Signal</keyword>
<name>A0A9W2XUA9_BETSP</name>
<sequence length="351" mass="38819">MKFLLLVVILDCDSFRFSAGSGASSELSVCANGWIEFSCSYPNASITRYQSVEVFIPSGRQTVRIPESDRWDRTGNVLLYHNTTHRTLRVTVKELDTVRMMDSTSVDFIQDLAQNMKSSTWTWFLVRSASSGICKLERSVLFCWLNRTDWRICVFSSDADHCWNISRTVNTAGEIKLTCQNRRDKLPVLFFCKETDLICEEILSTSGSSKGRFTMGVTSHNFSLSISDVSSEDNGVYWCGVKSTDGRYRAFNAKIQLEVKVPPQSASPSADPHGSLSSTTSTPWTGASPSSGSAAPEADGDCRTTVASAVCVCVMGLVLIVVVFYRCKKLLYTETHTRIHNSCAGAHEHTA</sequence>
<dbReference type="Proteomes" id="UP000515150">
    <property type="component" value="Chromosome 5"/>
</dbReference>
<feature type="chain" id="PRO_5040952206" evidence="3">
    <location>
        <begin position="21"/>
        <end position="351"/>
    </location>
</feature>
<dbReference type="InterPro" id="IPR036179">
    <property type="entry name" value="Ig-like_dom_sf"/>
</dbReference>
<dbReference type="SUPFAM" id="SSF48726">
    <property type="entry name" value="Immunoglobulin"/>
    <property type="match status" value="1"/>
</dbReference>
<dbReference type="SMART" id="SM00406">
    <property type="entry name" value="IGv"/>
    <property type="match status" value="1"/>
</dbReference>
<accession>A0A9W2XUA9</accession>
<dbReference type="AlphaFoldDB" id="A0A9W2XUA9"/>
<protein>
    <submittedName>
        <fullName evidence="6">Uncharacterized protein LOC129604181 isoform X1</fullName>
    </submittedName>
</protein>